<protein>
    <submittedName>
        <fullName evidence="1">Uncharacterized protein</fullName>
    </submittedName>
</protein>
<proteinExistence type="predicted"/>
<dbReference type="Proteomes" id="UP001597119">
    <property type="component" value="Unassembled WGS sequence"/>
</dbReference>
<comment type="caution">
    <text evidence="1">The sequence shown here is derived from an EMBL/GenBank/DDBJ whole genome shotgun (WGS) entry which is preliminary data.</text>
</comment>
<accession>A0ABD6CE97</accession>
<dbReference type="RefSeq" id="WP_247378372.1">
    <property type="nucleotide sequence ID" value="NZ_JALLGV010000005.1"/>
</dbReference>
<sequence length="113" mass="12367">MPEVPPDALALCEPETVALDPGQKATITVTPKQSSTTLRIVTPAMSKFKDSSYRVELDGNTVYGPAALPPTDVDDMAGMWRPAKRANNDVKLIIKNLSSNPRTYHTQLVGWEE</sequence>
<evidence type="ECO:0000313" key="2">
    <source>
        <dbReference type="Proteomes" id="UP001597119"/>
    </source>
</evidence>
<organism evidence="1 2">
    <name type="scientific">Halorientalis brevis</name>
    <dbReference type="NCBI Taxonomy" id="1126241"/>
    <lineage>
        <taxon>Archaea</taxon>
        <taxon>Methanobacteriati</taxon>
        <taxon>Methanobacteriota</taxon>
        <taxon>Stenosarchaea group</taxon>
        <taxon>Halobacteria</taxon>
        <taxon>Halobacteriales</taxon>
        <taxon>Haloarculaceae</taxon>
        <taxon>Halorientalis</taxon>
    </lineage>
</organism>
<evidence type="ECO:0000313" key="1">
    <source>
        <dbReference type="EMBL" id="MFD1588716.1"/>
    </source>
</evidence>
<dbReference type="EMBL" id="JBHUDJ010000014">
    <property type="protein sequence ID" value="MFD1588716.1"/>
    <property type="molecule type" value="Genomic_DNA"/>
</dbReference>
<reference evidence="1 2" key="1">
    <citation type="journal article" date="2019" name="Int. J. Syst. Evol. Microbiol.">
        <title>The Global Catalogue of Microorganisms (GCM) 10K type strain sequencing project: providing services to taxonomists for standard genome sequencing and annotation.</title>
        <authorList>
            <consortium name="The Broad Institute Genomics Platform"/>
            <consortium name="The Broad Institute Genome Sequencing Center for Infectious Disease"/>
            <person name="Wu L."/>
            <person name="Ma J."/>
        </authorList>
    </citation>
    <scope>NUCLEOTIDE SEQUENCE [LARGE SCALE GENOMIC DNA]</scope>
    <source>
        <strain evidence="1 2">CGMCC 1.12125</strain>
    </source>
</reference>
<keyword evidence="2" id="KW-1185">Reference proteome</keyword>
<name>A0ABD6CE97_9EURY</name>
<dbReference type="AlphaFoldDB" id="A0ABD6CE97"/>
<gene>
    <name evidence="1" type="ORF">ACFR9U_17190</name>
</gene>